<evidence type="ECO:0000256" key="3">
    <source>
        <dbReference type="ARBA" id="ARBA00022741"/>
    </source>
</evidence>
<evidence type="ECO:0000256" key="8">
    <source>
        <dbReference type="RuleBase" id="RU004560"/>
    </source>
</evidence>
<feature type="coiled-coil region" evidence="9">
    <location>
        <begin position="339"/>
        <end position="402"/>
    </location>
</feature>
<dbReference type="InParanoid" id="A0A2I4B9E4"/>
<dbReference type="AlphaFoldDB" id="A0A2I4B9E4"/>
<dbReference type="GeneID" id="106517854"/>
<name>A0A2I4B9E4_AUSLI</name>
<reference evidence="12" key="1">
    <citation type="submission" date="2025-08" db="UniProtKB">
        <authorList>
            <consortium name="RefSeq"/>
        </authorList>
    </citation>
    <scope>IDENTIFICATION</scope>
</reference>
<evidence type="ECO:0000256" key="9">
    <source>
        <dbReference type="SAM" id="Coils"/>
    </source>
</evidence>
<keyword evidence="5 8" id="KW-0342">GTP-binding</keyword>
<dbReference type="CDD" id="cd01850">
    <property type="entry name" value="CDC_Septin"/>
    <property type="match status" value="1"/>
</dbReference>
<keyword evidence="2" id="KW-0963">Cytoplasm</keyword>
<evidence type="ECO:0000256" key="4">
    <source>
        <dbReference type="ARBA" id="ARBA00023054"/>
    </source>
</evidence>
<dbReference type="Pfam" id="PF00735">
    <property type="entry name" value="Septin"/>
    <property type="match status" value="1"/>
</dbReference>
<dbReference type="KEGG" id="alim:106517854"/>
<comment type="subcellular location">
    <subcellularLocation>
        <location evidence="1">Cytoplasm</location>
        <location evidence="1">Cytoskeleton</location>
    </subcellularLocation>
</comment>
<dbReference type="PIRSF" id="PIRSF006698">
    <property type="entry name" value="Septin"/>
    <property type="match status" value="1"/>
</dbReference>
<dbReference type="OrthoDB" id="416553at2759"/>
<evidence type="ECO:0000313" key="12">
    <source>
        <dbReference type="RefSeq" id="XP_013864345.1"/>
    </source>
</evidence>
<organism evidence="11 12">
    <name type="scientific">Austrofundulus limnaeus</name>
    <name type="common">Annual killifish</name>
    <dbReference type="NCBI Taxonomy" id="52670"/>
    <lineage>
        <taxon>Eukaryota</taxon>
        <taxon>Metazoa</taxon>
        <taxon>Chordata</taxon>
        <taxon>Craniata</taxon>
        <taxon>Vertebrata</taxon>
        <taxon>Euteleostomi</taxon>
        <taxon>Actinopterygii</taxon>
        <taxon>Neopterygii</taxon>
        <taxon>Teleostei</taxon>
        <taxon>Neoteleostei</taxon>
        <taxon>Acanthomorphata</taxon>
        <taxon>Ovalentaria</taxon>
        <taxon>Atherinomorphae</taxon>
        <taxon>Cyprinodontiformes</taxon>
        <taxon>Rivulidae</taxon>
        <taxon>Austrofundulus</taxon>
    </lineage>
</organism>
<dbReference type="FunFam" id="3.40.50.300:FF:002048">
    <property type="entry name" value="Septin 6"/>
    <property type="match status" value="1"/>
</dbReference>
<protein>
    <recommendedName>
        <fullName evidence="7">Septin</fullName>
    </recommendedName>
</protein>
<keyword evidence="6" id="KW-0206">Cytoskeleton</keyword>
<evidence type="ECO:0000256" key="5">
    <source>
        <dbReference type="ARBA" id="ARBA00023134"/>
    </source>
</evidence>
<proteinExistence type="inferred from homology"/>
<keyword evidence="4 9" id="KW-0175">Coiled coil</keyword>
<dbReference type="Gene3D" id="3.40.50.300">
    <property type="entry name" value="P-loop containing nucleotide triphosphate hydrolases"/>
    <property type="match status" value="1"/>
</dbReference>
<dbReference type="GO" id="GO:0005525">
    <property type="term" value="F:GTP binding"/>
    <property type="evidence" value="ECO:0007669"/>
    <property type="project" value="UniProtKB-UniRule"/>
</dbReference>
<dbReference type="SUPFAM" id="SSF52540">
    <property type="entry name" value="P-loop containing nucleoside triphosphate hydrolases"/>
    <property type="match status" value="1"/>
</dbReference>
<evidence type="ECO:0000256" key="7">
    <source>
        <dbReference type="PIRNR" id="PIRNR006698"/>
    </source>
</evidence>
<gene>
    <name evidence="12" type="primary">septin8</name>
</gene>
<dbReference type="RefSeq" id="XP_013864345.1">
    <property type="nucleotide sequence ID" value="XM_014008891.1"/>
</dbReference>
<dbReference type="InterPro" id="IPR030379">
    <property type="entry name" value="G_SEPTIN_dom"/>
</dbReference>
<accession>A0A2I4B9E4</accession>
<sequence>MMATSENEEKRSLELSGDVGFNSLPCQLVNKLVARGFCFNVLCVGQTGIGKSTLMNTLFGRTFEMEEASHYEEEVKLHSQTHELQENTVKLKLTVVHTLGFGDQVNNEHSYKPILDHLDAQFEKYLEEELKIHRSLCSYEDTRIHACLYFIAPTGHSLRALDLITMKKLESKVNVIPVVAKADVVSKNDLKILKKNIMNELLSYGVQIYQFPTEDEDVAELNSSMNTCLPFAVVGSTEDVKVGNRMVKGRLYPWGTVQVENEDHCDLVKLREMLLRVNTEDLREQTHCRHYELYRRRKLEEMGFKDTDPDSQSFSLQETYEAKRKEFFRELQHKEESMRQMFVNKVKETEAELKEKEKELHDRFEQLKRVHHEEKKHLEEKRRKLEEEMNAFNRRKVAAETLLGHALQGCSQQPLKKDKDKKNFFSLPSACSLTSGRNMN</sequence>
<dbReference type="PROSITE" id="PS51719">
    <property type="entry name" value="G_SEPTIN"/>
    <property type="match status" value="1"/>
</dbReference>
<dbReference type="PANTHER" id="PTHR18884">
    <property type="entry name" value="SEPTIN"/>
    <property type="match status" value="1"/>
</dbReference>
<comment type="similarity">
    <text evidence="7 8">Belongs to the TRAFAC class TrmE-Era-EngA-EngB-Septin-like GTPase superfamily. Septin GTPase family.</text>
</comment>
<evidence type="ECO:0000313" key="11">
    <source>
        <dbReference type="Proteomes" id="UP000192220"/>
    </source>
</evidence>
<dbReference type="InterPro" id="IPR027417">
    <property type="entry name" value="P-loop_NTPase"/>
</dbReference>
<dbReference type="InterPro" id="IPR016491">
    <property type="entry name" value="Septin"/>
</dbReference>
<keyword evidence="11" id="KW-1185">Reference proteome</keyword>
<dbReference type="Proteomes" id="UP000192220">
    <property type="component" value="Unplaced"/>
</dbReference>
<evidence type="ECO:0000256" key="2">
    <source>
        <dbReference type="ARBA" id="ARBA00022490"/>
    </source>
</evidence>
<feature type="domain" description="Septin-type G" evidence="10">
    <location>
        <begin position="35"/>
        <end position="301"/>
    </location>
</feature>
<dbReference type="GO" id="GO:0005856">
    <property type="term" value="C:cytoskeleton"/>
    <property type="evidence" value="ECO:0007669"/>
    <property type="project" value="UniProtKB-SubCell"/>
</dbReference>
<evidence type="ECO:0000259" key="10">
    <source>
        <dbReference type="PROSITE" id="PS51719"/>
    </source>
</evidence>
<dbReference type="CTD" id="23176"/>
<evidence type="ECO:0000256" key="6">
    <source>
        <dbReference type="ARBA" id="ARBA00023212"/>
    </source>
</evidence>
<dbReference type="STRING" id="52670.A0A2I4B9E4"/>
<evidence type="ECO:0000256" key="1">
    <source>
        <dbReference type="ARBA" id="ARBA00004245"/>
    </source>
</evidence>
<keyword evidence="3 8" id="KW-0547">Nucleotide-binding</keyword>